<comment type="caution">
    <text evidence="1">The sequence shown here is derived from an EMBL/GenBank/DDBJ whole genome shotgun (WGS) entry which is preliminary data.</text>
</comment>
<name>A0A4Y2PP24_ARAVE</name>
<dbReference type="Gene3D" id="3.30.420.10">
    <property type="entry name" value="Ribonuclease H-like superfamily/Ribonuclease H"/>
    <property type="match status" value="1"/>
</dbReference>
<dbReference type="AlphaFoldDB" id="A0A4Y2PP24"/>
<gene>
    <name evidence="1" type="ORF">AVEN_129504_1</name>
</gene>
<organism evidence="1 2">
    <name type="scientific">Araneus ventricosus</name>
    <name type="common">Orbweaver spider</name>
    <name type="synonym">Epeira ventricosa</name>
    <dbReference type="NCBI Taxonomy" id="182803"/>
    <lineage>
        <taxon>Eukaryota</taxon>
        <taxon>Metazoa</taxon>
        <taxon>Ecdysozoa</taxon>
        <taxon>Arthropoda</taxon>
        <taxon>Chelicerata</taxon>
        <taxon>Arachnida</taxon>
        <taxon>Araneae</taxon>
        <taxon>Araneomorphae</taxon>
        <taxon>Entelegynae</taxon>
        <taxon>Araneoidea</taxon>
        <taxon>Araneidae</taxon>
        <taxon>Araneus</taxon>
    </lineage>
</organism>
<evidence type="ECO:0000313" key="2">
    <source>
        <dbReference type="Proteomes" id="UP000499080"/>
    </source>
</evidence>
<sequence>MAIVPVECRLEEQRRVVRFLCAKGLSAKDIHKEMLSVYSENCFYRQAVYCNIVSKLRDAIRRKRPGLLARGIVFHHDNAKLYTARLTEEKTEELW</sequence>
<evidence type="ECO:0000313" key="1">
    <source>
        <dbReference type="EMBL" id="GBN52842.1"/>
    </source>
</evidence>
<keyword evidence="2" id="KW-1185">Reference proteome</keyword>
<dbReference type="Proteomes" id="UP000499080">
    <property type="component" value="Unassembled WGS sequence"/>
</dbReference>
<reference evidence="1 2" key="1">
    <citation type="journal article" date="2019" name="Sci. Rep.">
        <title>Orb-weaving spider Araneus ventricosus genome elucidates the spidroin gene catalogue.</title>
        <authorList>
            <person name="Kono N."/>
            <person name="Nakamura H."/>
            <person name="Ohtoshi R."/>
            <person name="Moran D.A.P."/>
            <person name="Shinohara A."/>
            <person name="Yoshida Y."/>
            <person name="Fujiwara M."/>
            <person name="Mori M."/>
            <person name="Tomita M."/>
            <person name="Arakawa K."/>
        </authorList>
    </citation>
    <scope>NUCLEOTIDE SEQUENCE [LARGE SCALE GENOMIC DNA]</scope>
</reference>
<dbReference type="OrthoDB" id="6753549at2759"/>
<dbReference type="EMBL" id="BGPR01011763">
    <property type="protein sequence ID" value="GBN52842.1"/>
    <property type="molecule type" value="Genomic_DNA"/>
</dbReference>
<dbReference type="InterPro" id="IPR036397">
    <property type="entry name" value="RNaseH_sf"/>
</dbReference>
<evidence type="ECO:0008006" key="3">
    <source>
        <dbReference type="Google" id="ProtNLM"/>
    </source>
</evidence>
<accession>A0A4Y2PP24</accession>
<dbReference type="GO" id="GO:0003676">
    <property type="term" value="F:nucleic acid binding"/>
    <property type="evidence" value="ECO:0007669"/>
    <property type="project" value="InterPro"/>
</dbReference>
<proteinExistence type="predicted"/>
<protein>
    <recommendedName>
        <fullName evidence="3">Mos1 transposase HTH domain-containing protein</fullName>
    </recommendedName>
</protein>